<dbReference type="EMBL" id="JTDY01002177">
    <property type="protein sequence ID" value="KOB71943.1"/>
    <property type="molecule type" value="Genomic_DNA"/>
</dbReference>
<feature type="region of interest" description="Disordered" evidence="2">
    <location>
        <begin position="177"/>
        <end position="216"/>
    </location>
</feature>
<dbReference type="PANTHER" id="PTHR14435">
    <property type="entry name" value="ZINC FINGER PROTEIN 106"/>
    <property type="match status" value="1"/>
</dbReference>
<feature type="region of interest" description="Disordered" evidence="2">
    <location>
        <begin position="1"/>
        <end position="88"/>
    </location>
</feature>
<organism evidence="3 4">
    <name type="scientific">Operophtera brumata</name>
    <name type="common">Winter moth</name>
    <name type="synonym">Phalaena brumata</name>
    <dbReference type="NCBI Taxonomy" id="104452"/>
    <lineage>
        <taxon>Eukaryota</taxon>
        <taxon>Metazoa</taxon>
        <taxon>Ecdysozoa</taxon>
        <taxon>Arthropoda</taxon>
        <taxon>Hexapoda</taxon>
        <taxon>Insecta</taxon>
        <taxon>Pterygota</taxon>
        <taxon>Neoptera</taxon>
        <taxon>Endopterygota</taxon>
        <taxon>Lepidoptera</taxon>
        <taxon>Glossata</taxon>
        <taxon>Ditrysia</taxon>
        <taxon>Geometroidea</taxon>
        <taxon>Geometridae</taxon>
        <taxon>Larentiinae</taxon>
        <taxon>Operophtera</taxon>
    </lineage>
</organism>
<dbReference type="SUPFAM" id="SSF50978">
    <property type="entry name" value="WD40 repeat-like"/>
    <property type="match status" value="1"/>
</dbReference>
<accession>A0A0L7L8T3</accession>
<feature type="coiled-coil region" evidence="1">
    <location>
        <begin position="618"/>
        <end position="645"/>
    </location>
</feature>
<evidence type="ECO:0000256" key="2">
    <source>
        <dbReference type="SAM" id="MobiDB-lite"/>
    </source>
</evidence>
<feature type="region of interest" description="Disordered" evidence="2">
    <location>
        <begin position="814"/>
        <end position="849"/>
    </location>
</feature>
<evidence type="ECO:0008006" key="5">
    <source>
        <dbReference type="Google" id="ProtNLM"/>
    </source>
</evidence>
<feature type="compositionally biased region" description="Basic and acidic residues" evidence="2">
    <location>
        <begin position="469"/>
        <end position="498"/>
    </location>
</feature>
<feature type="compositionally biased region" description="Basic residues" evidence="2">
    <location>
        <begin position="693"/>
        <end position="702"/>
    </location>
</feature>
<name>A0A0L7L8T3_OPEBR</name>
<keyword evidence="1" id="KW-0175">Coiled coil</keyword>
<proteinExistence type="predicted"/>
<feature type="compositionally biased region" description="Basic and acidic residues" evidence="2">
    <location>
        <begin position="743"/>
        <end position="756"/>
    </location>
</feature>
<feature type="region of interest" description="Disordered" evidence="2">
    <location>
        <begin position="228"/>
        <end position="247"/>
    </location>
</feature>
<feature type="compositionally biased region" description="Basic and acidic residues" evidence="2">
    <location>
        <begin position="655"/>
        <end position="692"/>
    </location>
</feature>
<dbReference type="STRING" id="104452.A0A0L7L8T3"/>
<dbReference type="PANTHER" id="PTHR14435:SF2">
    <property type="entry name" value="ZINC FINGER PROTEIN 106"/>
    <property type="match status" value="1"/>
</dbReference>
<keyword evidence="4" id="KW-1185">Reference proteome</keyword>
<feature type="compositionally biased region" description="Basic and acidic residues" evidence="2">
    <location>
        <begin position="506"/>
        <end position="516"/>
    </location>
</feature>
<evidence type="ECO:0000313" key="4">
    <source>
        <dbReference type="Proteomes" id="UP000037510"/>
    </source>
</evidence>
<feature type="region of interest" description="Disordered" evidence="2">
    <location>
        <begin position="743"/>
        <end position="789"/>
    </location>
</feature>
<protein>
    <recommendedName>
        <fullName evidence="5">Zinc finger protein 106</fullName>
    </recommendedName>
</protein>
<feature type="compositionally biased region" description="Basic and acidic residues" evidence="2">
    <location>
        <begin position="59"/>
        <end position="73"/>
    </location>
</feature>
<dbReference type="GO" id="GO:0003723">
    <property type="term" value="F:RNA binding"/>
    <property type="evidence" value="ECO:0007669"/>
    <property type="project" value="InterPro"/>
</dbReference>
<reference evidence="3 4" key="1">
    <citation type="journal article" date="2015" name="Genome Biol. Evol.">
        <title>The genome of winter moth (Operophtera brumata) provides a genomic perspective on sexual dimorphism and phenology.</title>
        <authorList>
            <person name="Derks M.F."/>
            <person name="Smit S."/>
            <person name="Salis L."/>
            <person name="Schijlen E."/>
            <person name="Bossers A."/>
            <person name="Mateman C."/>
            <person name="Pijl A.S."/>
            <person name="de Ridder D."/>
            <person name="Groenen M.A."/>
            <person name="Visser M.E."/>
            <person name="Megens H.J."/>
        </authorList>
    </citation>
    <scope>NUCLEOTIDE SEQUENCE [LARGE SCALE GENOMIC DNA]</scope>
    <source>
        <strain evidence="3">WM2013NL</strain>
        <tissue evidence="3">Head and thorax</tissue>
    </source>
</reference>
<dbReference type="InterPro" id="IPR036322">
    <property type="entry name" value="WD40_repeat_dom_sf"/>
</dbReference>
<feature type="compositionally biased region" description="Polar residues" evidence="2">
    <location>
        <begin position="770"/>
        <end position="789"/>
    </location>
</feature>
<sequence length="1494" mass="168913">MKRGHPGTWRGENPRHFRPRGGGPPHFRPSMPFGPLEPHRFPPPAQRYRGPRSYNSHPIHSDDSGPPDHERQFRGPGYQMRSQERGNHDIRERQMQPLLQMRLQESNRGGPFSNPNFFGGNQYNTNNMGDVDHRACDVDLRQQAFGPRQPSPWVTNPLFERRYFNNDKSPHKTFKQFVGDTLLPPPEHTGHRPPSSDHYSGTSGPNNNNNPYSRSVDDTVDIVRKRLLNKDSQEHPDPSMDQREMNSDFGKNADEVYHDAPQEQPVKKKVQRQRQIKSNCDKIKNKIVHQLFKMDKGKIHKLMDNPSSSSKFEYAISSLITESQNSLNRHMRSVAEKSLSTTSSSSDFIHDDNNTIYEDTFMRQMQGILDPQDTLLLEDIKPLVLAELSKVLCLDDFGRCEGIDDHGRYPTDEDNHGYYNESGEYLHNTFCERDQVVNHDTEVITGDLHEERKFDCPQKSPFEEPAPLFERRPTKQLDCHDDRSRSRSTERMHSRKSFDNNSIKNESNDKFKESKEPLPLFDGNCDHFSEDDDPFAELDNQYHVAVDHDFIERGDIMFSPIVDHSAIKSPPITDRKDVKLSLPLPDSPSTDIVNEIDTQLQSIAKSPLKHLSTFINERENSKSNAIKVKQEIQEIQENVSAIKDTLITKSLTENAKVKQEPSPTKEHSREPVKHAHDFVKHNSRKRSVDTKPSHRKEKRKKSSHSECHEAATSIFNMFYDSKSPTKDSKTIDSVDKEYSDKYVKRKEIPKKPKDKVLVPPKSDTQKRRPSNTSHSITSPKDTCNSSVGDQTQAKLDKVKLTAIDIFSGGSSTSTDICSGGTKPKKGHVSQAHRNTTITKPQPGVKSPDIHKNKSAIPKMAPVLPVASPIIPVVTSFARKLTKRHMGTQVIRKLHNKECQTSIHKKNSCWTQTDPVKFEKTQWLSADPLERMKEIDMEIQMLLQEKFKLYNSMETNNKNTMSSGRTMGTLGMAVLNVPIETDENDKGENDDLLADAIAENFTSLPVEELEQIAMETIEPRKKSSPSTDKRGRRQKEQSRKISASPTSRNKKAKLKTPNISLLEQIIEDDRPIEEIISLVDLESTPTRSKKKSLPRSSKKKSSKKLRPKPFVLGQNFYDLKDCSVVIERLDLDAYLKARANRLKIKINLKSITIQDNPQYEAQNENASITGDHVRALSPILETIFPDSLDRPSPEPSIVEEPVNDIQIDMMEVCEDIVIGDESKNTADVNERVPISEEIILDNSQSSAENSAPEVGEGECKMYDYATDELLKRDAVTVTGNADAVLAIETGLERGPECNVLSPIQTMDRAWDTVFVGTRTGFVLQFECKNDMLIPVSTVKFSEQSILALRAMKEGPRKVLLVAARSDNVTIKDAQTGLLLRTLEGPKMTVYSLLFEDGKSGGHVHAHEGGKGAVCLRATGGLVFAGCYDGCVYVYREGETRPLAQLRGPALMLLSLAIQGTKVRARTYLLQIIAGYKDRSLYIWKIPLAVVQEMIL</sequence>
<feature type="region of interest" description="Disordered" evidence="2">
    <location>
        <begin position="653"/>
        <end position="708"/>
    </location>
</feature>
<evidence type="ECO:0000256" key="1">
    <source>
        <dbReference type="SAM" id="Coils"/>
    </source>
</evidence>
<dbReference type="Gene3D" id="2.130.10.10">
    <property type="entry name" value="YVTN repeat-like/Quinoprotein amine dehydrogenase"/>
    <property type="match status" value="1"/>
</dbReference>
<feature type="region of interest" description="Disordered" evidence="2">
    <location>
        <begin position="1014"/>
        <end position="1053"/>
    </location>
</feature>
<dbReference type="Proteomes" id="UP000037510">
    <property type="component" value="Unassembled WGS sequence"/>
</dbReference>
<dbReference type="InterPro" id="IPR015943">
    <property type="entry name" value="WD40/YVTN_repeat-like_dom_sf"/>
</dbReference>
<feature type="compositionally biased region" description="Basic residues" evidence="2">
    <location>
        <begin position="1086"/>
        <end position="1104"/>
    </location>
</feature>
<feature type="region of interest" description="Disordered" evidence="2">
    <location>
        <begin position="456"/>
        <end position="516"/>
    </location>
</feature>
<feature type="region of interest" description="Disordered" evidence="2">
    <location>
        <begin position="1083"/>
        <end position="1104"/>
    </location>
</feature>
<evidence type="ECO:0000313" key="3">
    <source>
        <dbReference type="EMBL" id="KOB71943.1"/>
    </source>
</evidence>
<dbReference type="InterPro" id="IPR042622">
    <property type="entry name" value="Znf106"/>
</dbReference>
<gene>
    <name evidence="3" type="ORF">OBRU01_12920</name>
</gene>
<comment type="caution">
    <text evidence="3">The sequence shown here is derived from an EMBL/GenBank/DDBJ whole genome shotgun (WGS) entry which is preliminary data.</text>
</comment>